<reference evidence="1" key="1">
    <citation type="submission" date="2021-01" db="EMBL/GenBank/DDBJ databases">
        <authorList>
            <person name="Corre E."/>
            <person name="Pelletier E."/>
            <person name="Niang G."/>
            <person name="Scheremetjew M."/>
            <person name="Finn R."/>
            <person name="Kale V."/>
            <person name="Holt S."/>
            <person name="Cochrane G."/>
            <person name="Meng A."/>
            <person name="Brown T."/>
            <person name="Cohen L."/>
        </authorList>
    </citation>
    <scope>NUCLEOTIDE SEQUENCE</scope>
    <source>
        <strain evidence="1">CCMP325</strain>
    </source>
</reference>
<accession>A0A7S0HTT2</accession>
<organism evidence="1">
    <name type="scientific">Hanusia phi</name>
    <dbReference type="NCBI Taxonomy" id="3032"/>
    <lineage>
        <taxon>Eukaryota</taxon>
        <taxon>Cryptophyceae</taxon>
        <taxon>Pyrenomonadales</taxon>
        <taxon>Geminigeraceae</taxon>
        <taxon>Hanusia</taxon>
    </lineage>
</organism>
<dbReference type="AlphaFoldDB" id="A0A7S0HTT2"/>
<protein>
    <submittedName>
        <fullName evidence="1">Uncharacterized protein</fullName>
    </submittedName>
</protein>
<proteinExistence type="predicted"/>
<name>A0A7S0HTT2_9CRYP</name>
<dbReference type="EMBL" id="HBEO01029813">
    <property type="protein sequence ID" value="CAD8502074.1"/>
    <property type="molecule type" value="Transcribed_RNA"/>
</dbReference>
<evidence type="ECO:0000313" key="1">
    <source>
        <dbReference type="EMBL" id="CAD8502074.1"/>
    </source>
</evidence>
<gene>
    <name evidence="1" type="ORF">HPHI1048_LOCUS20247</name>
</gene>
<sequence>MCNEMELAHVADHEDIHRQKDEDFTLNEDQDSYKDTKFVIQNVVVPEQVRKMLKVIIDVKEDDLDFMQMDLNNSIDIFEPEECKQYTQVLP</sequence>